<feature type="coiled-coil region" evidence="1">
    <location>
        <begin position="281"/>
        <end position="308"/>
    </location>
</feature>
<sequence length="599" mass="65958">RSSGSFKPHASLKVYFGSKAQGRASETCCRSWGEFPARFISQIIQLKMVIVNGTNGLVSLVVILVLIFPEVASQALSPSDSVAVNNNGLSCPIHDFEAVALTMRSIMSMVDADNVSVAISQPDNTIRVDPLDHFQKYRGGFNITNKHYWSSVIFTGVFGYAIGVLCIFCGIVYETFLVISTVCHKNDRGRRMKKVFPCNYKSCDLSLILLTILLTIFTIAATGLVLAGSARFHSEAKNSVNIIIKTANEASETIHNTTGALKDMESNFMEANNKAEASVNLDSTTDRLDDASANIEKQARKNRRLINKSLKLVFVITTVIISLNLAAVITLSVSGILRLQRALYLLIVLCWLMTVICWLFFGAYFFLEKFSGDVCTALGSFQENPYKNSLSSILPCDELLSAKSVLSDVSAGIYDLVNKVNANISAMQATSAVNLVQVCNPFSAPPKYLYQPENCPANTIRIGDIPKVLKPFSCSNTIDGTCDNGYLIPGSEYMRVEAYTSSIQDLLNVYPSMENLLECQVVKEAFSQVLVNHCKPLKKYAKMVWLGLLFLAVIMVLLVVLWTIKARHEHRYHLSDGSVEPHCAPTKALESGIAKEIEI</sequence>
<feature type="transmembrane region" description="Helical" evidence="2">
    <location>
        <begin position="543"/>
        <end position="564"/>
    </location>
</feature>
<dbReference type="Proteomes" id="UP000289340">
    <property type="component" value="Chromosome 15"/>
</dbReference>
<keyword evidence="1" id="KW-0175">Coiled coil</keyword>
<dbReference type="PANTHER" id="PTHR31414:SF18">
    <property type="entry name" value="TRANSMEMBRANE PROTEIN-RELATED"/>
    <property type="match status" value="1"/>
</dbReference>
<evidence type="ECO:0000313" key="3">
    <source>
        <dbReference type="EMBL" id="RZB62741.1"/>
    </source>
</evidence>
<comment type="caution">
    <text evidence="3">The sequence shown here is derived from an EMBL/GenBank/DDBJ whole genome shotgun (WGS) entry which is preliminary data.</text>
</comment>
<organism evidence="3 4">
    <name type="scientific">Glycine soja</name>
    <name type="common">Wild soybean</name>
    <dbReference type="NCBI Taxonomy" id="3848"/>
    <lineage>
        <taxon>Eukaryota</taxon>
        <taxon>Viridiplantae</taxon>
        <taxon>Streptophyta</taxon>
        <taxon>Embryophyta</taxon>
        <taxon>Tracheophyta</taxon>
        <taxon>Spermatophyta</taxon>
        <taxon>Magnoliopsida</taxon>
        <taxon>eudicotyledons</taxon>
        <taxon>Gunneridae</taxon>
        <taxon>Pentapetalae</taxon>
        <taxon>rosids</taxon>
        <taxon>fabids</taxon>
        <taxon>Fabales</taxon>
        <taxon>Fabaceae</taxon>
        <taxon>Papilionoideae</taxon>
        <taxon>50 kb inversion clade</taxon>
        <taxon>NPAAA clade</taxon>
        <taxon>indigoferoid/millettioid clade</taxon>
        <taxon>Phaseoleae</taxon>
        <taxon>Glycine</taxon>
        <taxon>Glycine subgen. Soja</taxon>
    </lineage>
</organism>
<gene>
    <name evidence="3" type="ORF">D0Y65_039795</name>
</gene>
<evidence type="ECO:0000256" key="2">
    <source>
        <dbReference type="SAM" id="Phobius"/>
    </source>
</evidence>
<dbReference type="AlphaFoldDB" id="A0A445GN95"/>
<feature type="transmembrane region" description="Helical" evidence="2">
    <location>
        <begin position="48"/>
        <end position="68"/>
    </location>
</feature>
<proteinExistence type="predicted"/>
<feature type="transmembrane region" description="Helical" evidence="2">
    <location>
        <begin position="205"/>
        <end position="227"/>
    </location>
</feature>
<evidence type="ECO:0000256" key="1">
    <source>
        <dbReference type="SAM" id="Coils"/>
    </source>
</evidence>
<feature type="transmembrane region" description="Helical" evidence="2">
    <location>
        <begin position="343"/>
        <end position="367"/>
    </location>
</feature>
<accession>A0A445GN95</accession>
<dbReference type="InterPro" id="IPR040283">
    <property type="entry name" value="DDB_G0292058-like"/>
</dbReference>
<name>A0A445GN95_GLYSO</name>
<protein>
    <recommendedName>
        <fullName evidence="5">Transmembrane protein</fullName>
    </recommendedName>
</protein>
<dbReference type="GO" id="GO:0016020">
    <property type="term" value="C:membrane"/>
    <property type="evidence" value="ECO:0007669"/>
    <property type="project" value="TreeGrafter"/>
</dbReference>
<keyword evidence="2" id="KW-1133">Transmembrane helix</keyword>
<feature type="transmembrane region" description="Helical" evidence="2">
    <location>
        <begin position="157"/>
        <end position="184"/>
    </location>
</feature>
<dbReference type="EMBL" id="QZWG01000015">
    <property type="protein sequence ID" value="RZB62741.1"/>
    <property type="molecule type" value="Genomic_DNA"/>
</dbReference>
<reference evidence="3 4" key="1">
    <citation type="submission" date="2018-09" db="EMBL/GenBank/DDBJ databases">
        <title>A high-quality reference genome of wild soybean provides a powerful tool to mine soybean genomes.</title>
        <authorList>
            <person name="Xie M."/>
            <person name="Chung C.Y.L."/>
            <person name="Li M.-W."/>
            <person name="Wong F.-L."/>
            <person name="Chan T.-F."/>
            <person name="Lam H.-M."/>
        </authorList>
    </citation>
    <scope>NUCLEOTIDE SEQUENCE [LARGE SCALE GENOMIC DNA]</scope>
    <source>
        <strain evidence="4">cv. W05</strain>
        <tissue evidence="3">Hypocotyl of etiolated seedlings</tissue>
    </source>
</reference>
<keyword evidence="2" id="KW-0812">Transmembrane</keyword>
<feature type="transmembrane region" description="Helical" evidence="2">
    <location>
        <begin position="312"/>
        <end position="331"/>
    </location>
</feature>
<evidence type="ECO:0000313" key="4">
    <source>
        <dbReference type="Proteomes" id="UP000289340"/>
    </source>
</evidence>
<keyword evidence="4" id="KW-1185">Reference proteome</keyword>
<evidence type="ECO:0008006" key="5">
    <source>
        <dbReference type="Google" id="ProtNLM"/>
    </source>
</evidence>
<dbReference type="PANTHER" id="PTHR31414">
    <property type="entry name" value="TRANSMEMBRANE PROTEIN DDB_G0292058"/>
    <property type="match status" value="1"/>
</dbReference>
<keyword evidence="2" id="KW-0472">Membrane</keyword>
<feature type="non-terminal residue" evidence="3">
    <location>
        <position position="1"/>
    </location>
</feature>